<name>A0A6S7D2H1_9BURK</name>
<keyword evidence="4 7" id="KW-1133">Transmembrane helix</keyword>
<dbReference type="InterPro" id="IPR002549">
    <property type="entry name" value="AI-2E-like"/>
</dbReference>
<evidence type="ECO:0000256" key="7">
    <source>
        <dbReference type="SAM" id="Phobius"/>
    </source>
</evidence>
<proteinExistence type="inferred from homology"/>
<evidence type="ECO:0000256" key="2">
    <source>
        <dbReference type="ARBA" id="ARBA00009773"/>
    </source>
</evidence>
<comment type="subcellular location">
    <subcellularLocation>
        <location evidence="1">Membrane</location>
        <topology evidence="1">Multi-pass membrane protein</topology>
    </subcellularLocation>
</comment>
<organism evidence="8 9">
    <name type="scientific">Achromobacter pulmonis</name>
    <dbReference type="NCBI Taxonomy" id="1389932"/>
    <lineage>
        <taxon>Bacteria</taxon>
        <taxon>Pseudomonadati</taxon>
        <taxon>Pseudomonadota</taxon>
        <taxon>Betaproteobacteria</taxon>
        <taxon>Burkholderiales</taxon>
        <taxon>Alcaligenaceae</taxon>
        <taxon>Achromobacter</taxon>
    </lineage>
</organism>
<sequence length="375" mass="40170">MSQSSSLHYRTFLLLLIAASVAFGWLLWPFYGAVFWGAILAILFAPLQRRLVRRIGGRRNLAALITLTLVLLLVILPLVVISGSLVREGANLYQNIKSGQVNFGAYFQQAMEALPPSVHDLLARFDLADIPSLQEKLSAGAMQASQFLATQALSIGQDTFQFVISFGIMLYLLFFLLRDGPQLGLRIKRAMPLSDTHKHHLFRKFTTVVRATVKGNIAVAASQGALGGIIFSILGIQGALLWGVIMGFLSLLPAVGAGLIWAPVAIYFLLTGATIKGVVLIAFGVLVIGMVDNVLRPILVGKDTKMPDYVVLISTLGGMALFGLNGFVIGPLIAALFMACWDLFSPPDEIPVAPPGPAAVTPVEPSSEASSSKAD</sequence>
<evidence type="ECO:0000313" key="9">
    <source>
        <dbReference type="Proteomes" id="UP000494203"/>
    </source>
</evidence>
<feature type="region of interest" description="Disordered" evidence="6">
    <location>
        <begin position="355"/>
        <end position="375"/>
    </location>
</feature>
<feature type="transmembrane region" description="Helical" evidence="7">
    <location>
        <begin position="34"/>
        <end position="52"/>
    </location>
</feature>
<evidence type="ECO:0000256" key="3">
    <source>
        <dbReference type="ARBA" id="ARBA00022692"/>
    </source>
</evidence>
<gene>
    <name evidence="8" type="primary">ydiK_2</name>
    <name evidence="8" type="ORF">LMG26788_02399</name>
</gene>
<reference evidence="8 9" key="1">
    <citation type="submission" date="2020-04" db="EMBL/GenBank/DDBJ databases">
        <authorList>
            <person name="De Canck E."/>
        </authorList>
    </citation>
    <scope>NUCLEOTIDE SEQUENCE [LARGE SCALE GENOMIC DNA]</scope>
    <source>
        <strain evidence="8 9">LMG 26788</strain>
    </source>
</reference>
<dbReference type="Pfam" id="PF01594">
    <property type="entry name" value="AI-2E_transport"/>
    <property type="match status" value="1"/>
</dbReference>
<comment type="similarity">
    <text evidence="2">Belongs to the autoinducer-2 exporter (AI-2E) (TC 2.A.86) family.</text>
</comment>
<feature type="transmembrane region" description="Helical" evidence="7">
    <location>
        <begin position="12"/>
        <end position="28"/>
    </location>
</feature>
<evidence type="ECO:0000256" key="1">
    <source>
        <dbReference type="ARBA" id="ARBA00004141"/>
    </source>
</evidence>
<dbReference type="AlphaFoldDB" id="A0A6S7D2H1"/>
<feature type="transmembrane region" description="Helical" evidence="7">
    <location>
        <begin position="64"/>
        <end position="86"/>
    </location>
</feature>
<dbReference type="PANTHER" id="PTHR21716">
    <property type="entry name" value="TRANSMEMBRANE PROTEIN"/>
    <property type="match status" value="1"/>
</dbReference>
<accession>A0A6S7D2H1</accession>
<evidence type="ECO:0000313" key="8">
    <source>
        <dbReference type="EMBL" id="CAB3863582.1"/>
    </source>
</evidence>
<protein>
    <submittedName>
        <fullName evidence="8">Transport protein YdiK</fullName>
    </submittedName>
</protein>
<feature type="transmembrane region" description="Helical" evidence="7">
    <location>
        <begin position="159"/>
        <end position="177"/>
    </location>
</feature>
<dbReference type="Proteomes" id="UP000494203">
    <property type="component" value="Unassembled WGS sequence"/>
</dbReference>
<evidence type="ECO:0000256" key="4">
    <source>
        <dbReference type="ARBA" id="ARBA00022989"/>
    </source>
</evidence>
<dbReference type="PANTHER" id="PTHR21716:SF4">
    <property type="entry name" value="TRANSMEMBRANE PROTEIN 245"/>
    <property type="match status" value="1"/>
</dbReference>
<evidence type="ECO:0000256" key="6">
    <source>
        <dbReference type="SAM" id="MobiDB-lite"/>
    </source>
</evidence>
<keyword evidence="9" id="KW-1185">Reference proteome</keyword>
<feature type="transmembrane region" description="Helical" evidence="7">
    <location>
        <begin position="309"/>
        <end position="339"/>
    </location>
</feature>
<keyword evidence="5 7" id="KW-0472">Membrane</keyword>
<dbReference type="EMBL" id="CADIKZ010000005">
    <property type="protein sequence ID" value="CAB3863582.1"/>
    <property type="molecule type" value="Genomic_DNA"/>
</dbReference>
<dbReference type="RefSeq" id="WP_236754912.1">
    <property type="nucleotide sequence ID" value="NZ_CADIJV010000006.1"/>
</dbReference>
<dbReference type="GO" id="GO:0016020">
    <property type="term" value="C:membrane"/>
    <property type="evidence" value="ECO:0007669"/>
    <property type="project" value="UniProtKB-SubCell"/>
</dbReference>
<keyword evidence="3 7" id="KW-0812">Transmembrane</keyword>
<evidence type="ECO:0000256" key="5">
    <source>
        <dbReference type="ARBA" id="ARBA00023136"/>
    </source>
</evidence>